<reference evidence="1 2" key="1">
    <citation type="journal article" date="2016" name="Nat. Commun.">
        <title>Thousands of microbial genomes shed light on interconnected biogeochemical processes in an aquifer system.</title>
        <authorList>
            <person name="Anantharaman K."/>
            <person name="Brown C.T."/>
            <person name="Hug L.A."/>
            <person name="Sharon I."/>
            <person name="Castelle C.J."/>
            <person name="Probst A.J."/>
            <person name="Thomas B.C."/>
            <person name="Singh A."/>
            <person name="Wilkins M.J."/>
            <person name="Karaoz U."/>
            <person name="Brodie E.L."/>
            <person name="Williams K.H."/>
            <person name="Hubbard S.S."/>
            <person name="Banfield J.F."/>
        </authorList>
    </citation>
    <scope>NUCLEOTIDE SEQUENCE [LARGE SCALE GENOMIC DNA]</scope>
</reference>
<evidence type="ECO:0000313" key="2">
    <source>
        <dbReference type="Proteomes" id="UP000179023"/>
    </source>
</evidence>
<proteinExistence type="predicted"/>
<gene>
    <name evidence="1" type="ORF">A3C07_04070</name>
</gene>
<dbReference type="SUPFAM" id="SSF48695">
    <property type="entry name" value="Multiheme cytochromes"/>
    <property type="match status" value="1"/>
</dbReference>
<organism evidence="1 2">
    <name type="scientific">Candidatus Sungbacteria bacterium RIFCSPHIGHO2_02_FULL_47_11</name>
    <dbReference type="NCBI Taxonomy" id="1802270"/>
    <lineage>
        <taxon>Bacteria</taxon>
        <taxon>Candidatus Sungiibacteriota</taxon>
    </lineage>
</organism>
<dbReference type="EMBL" id="MHQI01000062">
    <property type="protein sequence ID" value="OGZ98602.1"/>
    <property type="molecule type" value="Genomic_DNA"/>
</dbReference>
<evidence type="ECO:0000313" key="1">
    <source>
        <dbReference type="EMBL" id="OGZ98602.1"/>
    </source>
</evidence>
<dbReference type="Proteomes" id="UP000179023">
    <property type="component" value="Unassembled WGS sequence"/>
</dbReference>
<accession>A0A1G2KGM5</accession>
<dbReference type="AlphaFoldDB" id="A0A1G2KGM5"/>
<protein>
    <submittedName>
        <fullName evidence="1">Uncharacterized protein</fullName>
    </submittedName>
</protein>
<name>A0A1G2KGM5_9BACT</name>
<sequence>MTVQSSKLVNCQNCKSEFVIEPEDFAFYERISVPPPTFCPECRYIRRLLDRNEWSLYRRTCDFTGEDIISIYRSDTPFPVYKQEAWWSDKWDSTEYGQEIDFSRPFFEQFHELSLKVPHLAIVNSKSVNSEYTNQSEENKDCYMLAACGKNEKCMYSNWLQDSNYFVGDSYCMEKCELCYECLNCTRCHSSAYLHDSADCISCYFSIDLRGCTNCFGCVGLRSKSYCLFNEQLSKEEYEKRIAEFLGTREGIEKAQERSQKFLMGFPRKFYHGVKNMGRFSGDYLENTKDTIKSFNCRHDENVVYSQDAWYSKDSLDVTEIWSELSYECQGCATVSRCIAVRSTWDTFDSYYSNMCFGCSNLFGCIGLRQKHYCILNKQYTREEYTALKAKSIEHMKKTGEWGEYFPASISPFVYNESTAQDYFPLSKEEALAKGYAWYDRPDRKYKPTLKAENLPSTIAEISDDILKQVIACDSQANDETKKTYLNCTTAFQIIPLELELYRKMNLPLPKKCFPCRRTDRFAMRNPRKLWHRKCTCAGIQSENGIYKNTATHRHGSNHCPEEFETSYAPERKEIVYCEQCYLKEVV</sequence>
<comment type="caution">
    <text evidence="1">The sequence shown here is derived from an EMBL/GenBank/DDBJ whole genome shotgun (WGS) entry which is preliminary data.</text>
</comment>
<dbReference type="STRING" id="1802270.A3C07_04070"/>
<dbReference type="InterPro" id="IPR036280">
    <property type="entry name" value="Multihaem_cyt_sf"/>
</dbReference>